<feature type="region of interest" description="Disordered" evidence="1">
    <location>
        <begin position="622"/>
        <end position="645"/>
    </location>
</feature>
<feature type="compositionally biased region" description="Polar residues" evidence="1">
    <location>
        <begin position="131"/>
        <end position="148"/>
    </location>
</feature>
<feature type="compositionally biased region" description="Basic and acidic residues" evidence="1">
    <location>
        <begin position="430"/>
        <end position="444"/>
    </location>
</feature>
<feature type="compositionally biased region" description="Basic and acidic residues" evidence="1">
    <location>
        <begin position="757"/>
        <end position="767"/>
    </location>
</feature>
<name>A0A2A9M206_BESBE</name>
<comment type="caution">
    <text evidence="2">The sequence shown here is derived from an EMBL/GenBank/DDBJ whole genome shotgun (WGS) entry which is preliminary data.</text>
</comment>
<feature type="compositionally biased region" description="Basic and acidic residues" evidence="1">
    <location>
        <begin position="53"/>
        <end position="62"/>
    </location>
</feature>
<feature type="compositionally biased region" description="Basic and acidic residues" evidence="1">
    <location>
        <begin position="93"/>
        <end position="104"/>
    </location>
</feature>
<gene>
    <name evidence="2" type="ORF">BESB_019400</name>
</gene>
<dbReference type="KEGG" id="bbes:BESB_019400"/>
<organism evidence="2 3">
    <name type="scientific">Besnoitia besnoiti</name>
    <name type="common">Apicomplexan protozoan</name>
    <dbReference type="NCBI Taxonomy" id="94643"/>
    <lineage>
        <taxon>Eukaryota</taxon>
        <taxon>Sar</taxon>
        <taxon>Alveolata</taxon>
        <taxon>Apicomplexa</taxon>
        <taxon>Conoidasida</taxon>
        <taxon>Coccidia</taxon>
        <taxon>Eucoccidiorida</taxon>
        <taxon>Eimeriorina</taxon>
        <taxon>Sarcocystidae</taxon>
        <taxon>Besnoitia</taxon>
    </lineage>
</organism>
<feature type="region of interest" description="Disordered" evidence="1">
    <location>
        <begin position="299"/>
        <end position="322"/>
    </location>
</feature>
<feature type="region of interest" description="Disordered" evidence="1">
    <location>
        <begin position="1"/>
        <end position="179"/>
    </location>
</feature>
<evidence type="ECO:0000313" key="3">
    <source>
        <dbReference type="Proteomes" id="UP000224006"/>
    </source>
</evidence>
<dbReference type="Proteomes" id="UP000224006">
    <property type="component" value="Chromosome XI"/>
</dbReference>
<reference evidence="2 3" key="1">
    <citation type="submission" date="2017-09" db="EMBL/GenBank/DDBJ databases">
        <title>Genome sequencing of Besnoitia besnoiti strain Bb-Ger1.</title>
        <authorList>
            <person name="Schares G."/>
            <person name="Venepally P."/>
            <person name="Lorenzi H.A."/>
        </authorList>
    </citation>
    <scope>NUCLEOTIDE SEQUENCE [LARGE SCALE GENOMIC DNA]</scope>
    <source>
        <strain evidence="2 3">Bb-Ger1</strain>
    </source>
</reference>
<evidence type="ECO:0008006" key="4">
    <source>
        <dbReference type="Google" id="ProtNLM"/>
    </source>
</evidence>
<proteinExistence type="predicted"/>
<dbReference type="VEuPathDB" id="ToxoDB:BESB_019400"/>
<dbReference type="OrthoDB" id="348426at2759"/>
<dbReference type="RefSeq" id="XP_029216008.1">
    <property type="nucleotide sequence ID" value="XM_029360649.1"/>
</dbReference>
<feature type="region of interest" description="Disordered" evidence="1">
    <location>
        <begin position="364"/>
        <end position="444"/>
    </location>
</feature>
<keyword evidence="3" id="KW-1185">Reference proteome</keyword>
<sequence length="890" mass="96410">MEENGEALWQYDVTGEPQDVEKNTGRTTYHVQMPIGETEDRTGAHRRVSSRGSGDEERHDRQSASYQQQCLEQGEEKDVLQQRTLGGNSLTKMADDRREAGAHEQDEENDDENAERELDGHSAPGGGLTVEQLTANEGQFRTGQCEQELQSREAENREQDEARGHGQGTAGELDLASGSAEDNRAHGFHFAGVIDSDAKPEFHPDNEGALLTHTPSAETPEKSTSPRPPASSKSGLRLRFRTIASIVDCLPRLQDPAARRREAAAVAGEILDSLEHRAETLLCCYNTRSVAQMNKHARSGRAGSESAAWPRFEPSPEPIEEGASTMYGQWKLKEEAAAGVATEALRAVAQLAIDQIATSRISAQARGEDTKTMSPRLWKAQTDSEDPVRGPESTSAKGASSGWLPSEERMLGDRTDSRMTVDGDSAAATETRREEPRGDVTCKPDDKAAEEFDLWVGRDAKLCPQGMPGVGPRALLAPVEEARGGGTGTFLRDTGFTVPRHQGGQNPTQNRQDSSCTFANKADISAKAAAARAALTPALKHEKLWQIFGRNTDAGRLLHQLYASKIAAVGAADIVYPVPKSIKDLRGSPSFRIINPPTRKPGAGPGGVSSRARIAVPRVGRHPVTRTGISEGPDGGGCGSSAVSGRAVRGKRSLAKIAEGAERQRREILAEATAAAVRAATSCSGHSRTREHAKEVLQEAFYVGECMILPPEARLPAVTKTARAKVFETVVGTGQATEGHTGSEGRTAAKSTFSGKASERDGRHQTDPETGMTLEQRTLYAQTIREIQHRQERLQKLRESLPDEVLAAAAFHGTEGGTSLGKFTQNSHAKAGEALVAQLARSRRAKRKVQENLYQETKLEREIAERVRDLQTLTRLCEDQLRQRDGSTQD</sequence>
<feature type="compositionally biased region" description="Basic and acidic residues" evidence="1">
    <location>
        <begin position="149"/>
        <end position="164"/>
    </location>
</feature>
<feature type="compositionally biased region" description="Polar residues" evidence="1">
    <location>
        <begin position="81"/>
        <end position="91"/>
    </location>
</feature>
<accession>A0A2A9M206</accession>
<evidence type="ECO:0000313" key="2">
    <source>
        <dbReference type="EMBL" id="PFH31999.1"/>
    </source>
</evidence>
<feature type="compositionally biased region" description="Acidic residues" evidence="1">
    <location>
        <begin position="105"/>
        <end position="114"/>
    </location>
</feature>
<feature type="region of interest" description="Disordered" evidence="1">
    <location>
        <begin position="735"/>
        <end position="771"/>
    </location>
</feature>
<protein>
    <recommendedName>
        <fullName evidence="4">Glutamic acid-rich protein</fullName>
    </recommendedName>
</protein>
<feature type="region of interest" description="Disordered" evidence="1">
    <location>
        <begin position="196"/>
        <end position="234"/>
    </location>
</feature>
<feature type="compositionally biased region" description="Polar residues" evidence="1">
    <location>
        <begin position="213"/>
        <end position="225"/>
    </location>
</feature>
<evidence type="ECO:0000256" key="1">
    <source>
        <dbReference type="SAM" id="MobiDB-lite"/>
    </source>
</evidence>
<feature type="compositionally biased region" description="Basic and acidic residues" evidence="1">
    <location>
        <begin position="406"/>
        <end position="421"/>
    </location>
</feature>
<dbReference type="GeneID" id="40307001"/>
<dbReference type="AlphaFoldDB" id="A0A2A9M206"/>
<feature type="compositionally biased region" description="Basic and acidic residues" evidence="1">
    <location>
        <begin position="196"/>
        <end position="206"/>
    </location>
</feature>
<dbReference type="EMBL" id="NWUJ01000012">
    <property type="protein sequence ID" value="PFH31999.1"/>
    <property type="molecule type" value="Genomic_DNA"/>
</dbReference>